<sequence>MSRPNPSRRARGQNIEKAPFFFENSSNNIIQVKVKNPSEQNRESTTKIPRRGRSVVNDGRRKNPSVGKQSPPVVPVRIHHHTFEFRCRAVKRAVAAPPFHLEELTERSRPRIAVPAQPPPPPPTLRRHDRLLLLGLGNPPRGSDGGGDGGGMWVGVGGSEGNSWEADTHKSAECGASVMEERSRRL</sequence>
<keyword evidence="3" id="KW-1185">Reference proteome</keyword>
<protein>
    <submittedName>
        <fullName evidence="2">Uncharacterized protein</fullName>
    </submittedName>
</protein>
<feature type="compositionally biased region" description="Gly residues" evidence="1">
    <location>
        <begin position="143"/>
        <end position="160"/>
    </location>
</feature>
<evidence type="ECO:0000313" key="3">
    <source>
        <dbReference type="Proteomes" id="UP000257109"/>
    </source>
</evidence>
<feature type="region of interest" description="Disordered" evidence="1">
    <location>
        <begin position="138"/>
        <end position="186"/>
    </location>
</feature>
<feature type="compositionally biased region" description="Basic residues" evidence="1">
    <location>
        <begin position="1"/>
        <end position="11"/>
    </location>
</feature>
<gene>
    <name evidence="2" type="ORF">CR513_05426</name>
</gene>
<accession>A0A371I517</accession>
<feature type="non-terminal residue" evidence="2">
    <location>
        <position position="1"/>
    </location>
</feature>
<dbReference type="OrthoDB" id="10628247at2759"/>
<dbReference type="EMBL" id="QJKJ01000908">
    <property type="protein sequence ID" value="RDY10113.1"/>
    <property type="molecule type" value="Genomic_DNA"/>
</dbReference>
<proteinExistence type="predicted"/>
<feature type="region of interest" description="Disordered" evidence="1">
    <location>
        <begin position="1"/>
        <end position="73"/>
    </location>
</feature>
<evidence type="ECO:0000256" key="1">
    <source>
        <dbReference type="SAM" id="MobiDB-lite"/>
    </source>
</evidence>
<dbReference type="AlphaFoldDB" id="A0A371I517"/>
<dbReference type="Proteomes" id="UP000257109">
    <property type="component" value="Unassembled WGS sequence"/>
</dbReference>
<organism evidence="2 3">
    <name type="scientific">Mucuna pruriens</name>
    <name type="common">Velvet bean</name>
    <name type="synonym">Dolichos pruriens</name>
    <dbReference type="NCBI Taxonomy" id="157652"/>
    <lineage>
        <taxon>Eukaryota</taxon>
        <taxon>Viridiplantae</taxon>
        <taxon>Streptophyta</taxon>
        <taxon>Embryophyta</taxon>
        <taxon>Tracheophyta</taxon>
        <taxon>Spermatophyta</taxon>
        <taxon>Magnoliopsida</taxon>
        <taxon>eudicotyledons</taxon>
        <taxon>Gunneridae</taxon>
        <taxon>Pentapetalae</taxon>
        <taxon>rosids</taxon>
        <taxon>fabids</taxon>
        <taxon>Fabales</taxon>
        <taxon>Fabaceae</taxon>
        <taxon>Papilionoideae</taxon>
        <taxon>50 kb inversion clade</taxon>
        <taxon>NPAAA clade</taxon>
        <taxon>indigoferoid/millettioid clade</taxon>
        <taxon>Phaseoleae</taxon>
        <taxon>Mucuna</taxon>
    </lineage>
</organism>
<evidence type="ECO:0000313" key="2">
    <source>
        <dbReference type="EMBL" id="RDY10113.1"/>
    </source>
</evidence>
<name>A0A371I517_MUCPR</name>
<reference evidence="2" key="1">
    <citation type="submission" date="2018-05" db="EMBL/GenBank/DDBJ databases">
        <title>Draft genome of Mucuna pruriens seed.</title>
        <authorList>
            <person name="Nnadi N.E."/>
            <person name="Vos R."/>
            <person name="Hasami M.H."/>
            <person name="Devisetty U.K."/>
            <person name="Aguiy J.C."/>
        </authorList>
    </citation>
    <scope>NUCLEOTIDE SEQUENCE [LARGE SCALE GENOMIC DNA]</scope>
    <source>
        <strain evidence="2">JCA_2017</strain>
    </source>
</reference>
<comment type="caution">
    <text evidence="2">The sequence shown here is derived from an EMBL/GenBank/DDBJ whole genome shotgun (WGS) entry which is preliminary data.</text>
</comment>